<protein>
    <submittedName>
        <fullName evidence="2">Uncharacterized protein</fullName>
    </submittedName>
</protein>
<keyword evidence="1" id="KW-0479">Metal-binding</keyword>
<dbReference type="GO" id="GO:0043171">
    <property type="term" value="P:peptide catabolic process"/>
    <property type="evidence" value="ECO:0007669"/>
    <property type="project" value="TreeGrafter"/>
</dbReference>
<name>A0AAW0CGQ1_9AGAR</name>
<dbReference type="GO" id="GO:0046872">
    <property type="term" value="F:metal ion binding"/>
    <property type="evidence" value="ECO:0007669"/>
    <property type="project" value="UniProtKB-KW"/>
</dbReference>
<accession>A0AAW0CGQ1</accession>
<dbReference type="GO" id="GO:0051603">
    <property type="term" value="P:proteolysis involved in protein catabolic process"/>
    <property type="evidence" value="ECO:0007669"/>
    <property type="project" value="TreeGrafter"/>
</dbReference>
<dbReference type="GO" id="GO:0005829">
    <property type="term" value="C:cytosol"/>
    <property type="evidence" value="ECO:0007669"/>
    <property type="project" value="TreeGrafter"/>
</dbReference>
<keyword evidence="3" id="KW-1185">Reference proteome</keyword>
<dbReference type="Proteomes" id="UP001362999">
    <property type="component" value="Unassembled WGS sequence"/>
</dbReference>
<dbReference type="InterPro" id="IPR050626">
    <property type="entry name" value="Peptidase_M16"/>
</dbReference>
<dbReference type="GO" id="GO:0005739">
    <property type="term" value="C:mitochondrion"/>
    <property type="evidence" value="ECO:0007669"/>
    <property type="project" value="TreeGrafter"/>
</dbReference>
<dbReference type="GO" id="GO:0004222">
    <property type="term" value="F:metalloendopeptidase activity"/>
    <property type="evidence" value="ECO:0007669"/>
    <property type="project" value="TreeGrafter"/>
</dbReference>
<dbReference type="SUPFAM" id="SSF63411">
    <property type="entry name" value="LuxS/MPP-like metallohydrolase"/>
    <property type="match status" value="1"/>
</dbReference>
<dbReference type="PANTHER" id="PTHR43690:SF18">
    <property type="entry name" value="INSULIN-DEGRADING ENZYME-RELATED"/>
    <property type="match status" value="1"/>
</dbReference>
<dbReference type="PANTHER" id="PTHR43690">
    <property type="entry name" value="NARDILYSIN"/>
    <property type="match status" value="1"/>
</dbReference>
<comment type="caution">
    <text evidence="2">The sequence shown here is derived from an EMBL/GenBank/DDBJ whole genome shotgun (WGS) entry which is preliminary data.</text>
</comment>
<dbReference type="InterPro" id="IPR011249">
    <property type="entry name" value="Metalloenz_LuxS/M16"/>
</dbReference>
<dbReference type="AlphaFoldDB" id="A0AAW0CGQ1"/>
<reference evidence="2 3" key="1">
    <citation type="journal article" date="2024" name="J Genomics">
        <title>Draft genome sequencing and assembly of Favolaschia claudopus CIRM-BRFM 2984 isolated from oak limbs.</title>
        <authorList>
            <person name="Navarro D."/>
            <person name="Drula E."/>
            <person name="Chaduli D."/>
            <person name="Cazenave R."/>
            <person name="Ahrendt S."/>
            <person name="Wang J."/>
            <person name="Lipzen A."/>
            <person name="Daum C."/>
            <person name="Barry K."/>
            <person name="Grigoriev I.V."/>
            <person name="Favel A."/>
            <person name="Rosso M.N."/>
            <person name="Martin F."/>
        </authorList>
    </citation>
    <scope>NUCLEOTIDE SEQUENCE [LARGE SCALE GENOMIC DNA]</scope>
    <source>
        <strain evidence="2 3">CIRM-BRFM 2984</strain>
    </source>
</reference>
<evidence type="ECO:0000313" key="2">
    <source>
        <dbReference type="EMBL" id="KAK7038048.1"/>
    </source>
</evidence>
<evidence type="ECO:0000313" key="3">
    <source>
        <dbReference type="Proteomes" id="UP001362999"/>
    </source>
</evidence>
<gene>
    <name evidence="2" type="ORF">R3P38DRAFT_534556</name>
</gene>
<organism evidence="2 3">
    <name type="scientific">Favolaschia claudopus</name>
    <dbReference type="NCBI Taxonomy" id="2862362"/>
    <lineage>
        <taxon>Eukaryota</taxon>
        <taxon>Fungi</taxon>
        <taxon>Dikarya</taxon>
        <taxon>Basidiomycota</taxon>
        <taxon>Agaricomycotina</taxon>
        <taxon>Agaricomycetes</taxon>
        <taxon>Agaricomycetidae</taxon>
        <taxon>Agaricales</taxon>
        <taxon>Marasmiineae</taxon>
        <taxon>Mycenaceae</taxon>
        <taxon>Favolaschia</taxon>
    </lineage>
</organism>
<evidence type="ECO:0000256" key="1">
    <source>
        <dbReference type="ARBA" id="ARBA00022723"/>
    </source>
</evidence>
<sequence>MLLRRPAFNSISRLATSHKPKFPSSSFRAWMATEASSVEWERVTPASAPSFSVFTKSLQKSAQDDREYRLIRLENGLEAMLVHDSKADKAAASLDVAVGHLHDPDDHYGGRSGSFPS</sequence>
<dbReference type="EMBL" id="JAWWNJ010000017">
    <property type="protein sequence ID" value="KAK7038048.1"/>
    <property type="molecule type" value="Genomic_DNA"/>
</dbReference>
<dbReference type="Gene3D" id="3.30.830.10">
    <property type="entry name" value="Metalloenzyme, LuxS/M16 peptidase-like"/>
    <property type="match status" value="1"/>
</dbReference>
<proteinExistence type="predicted"/>